<evidence type="ECO:0000313" key="3">
    <source>
        <dbReference type="Proteomes" id="UP000239863"/>
    </source>
</evidence>
<dbReference type="Gene3D" id="3.10.620.30">
    <property type="match status" value="1"/>
</dbReference>
<gene>
    <name evidence="2" type="ORF">BD821_103186</name>
</gene>
<evidence type="ECO:0000313" key="2">
    <source>
        <dbReference type="EMBL" id="PPK49056.1"/>
    </source>
</evidence>
<dbReference type="Pfam" id="PF01841">
    <property type="entry name" value="Transglut_core"/>
    <property type="match status" value="1"/>
</dbReference>
<dbReference type="PROSITE" id="PS51257">
    <property type="entry name" value="PROKAR_LIPOPROTEIN"/>
    <property type="match status" value="1"/>
</dbReference>
<accession>A0A2S6FZP5</accession>
<evidence type="ECO:0000259" key="1">
    <source>
        <dbReference type="Pfam" id="PF01841"/>
    </source>
</evidence>
<dbReference type="STRING" id="37659.GCA_000703125_02110"/>
<dbReference type="RefSeq" id="WP_104409462.1">
    <property type="nucleotide sequence ID" value="NZ_PTIS01000003.1"/>
</dbReference>
<dbReference type="OrthoDB" id="1924644at2"/>
<reference evidence="2 3" key="1">
    <citation type="submission" date="2018-02" db="EMBL/GenBank/DDBJ databases">
        <title>Genomic Encyclopedia of Archaeal and Bacterial Type Strains, Phase II (KMG-II): from individual species to whole genera.</title>
        <authorList>
            <person name="Goeker M."/>
        </authorList>
    </citation>
    <scope>NUCLEOTIDE SEQUENCE [LARGE SCALE GENOMIC DNA]</scope>
    <source>
        <strain evidence="2 3">DSM 15099</strain>
    </source>
</reference>
<name>A0A2S6FZP5_9CLOT</name>
<dbReference type="InterPro" id="IPR038765">
    <property type="entry name" value="Papain-like_cys_pep_sf"/>
</dbReference>
<dbReference type="AlphaFoldDB" id="A0A2S6FZP5"/>
<protein>
    <submittedName>
        <fullName evidence="2">Transglutaminase superfamily protein</fullName>
    </submittedName>
</protein>
<dbReference type="SUPFAM" id="SSF54001">
    <property type="entry name" value="Cysteine proteinases"/>
    <property type="match status" value="1"/>
</dbReference>
<dbReference type="Proteomes" id="UP000239863">
    <property type="component" value="Unassembled WGS sequence"/>
</dbReference>
<sequence length="370" mass="42082">MKSVVKKGILILIIVSAFGTFAFGCKNSVSKSKGVLVEKWDNIYTGTNIKFYNEDFESDYLKSLSSEYELSSKVDGLEKDMDKAEQILEWTNEMFEFNKGSISGKEDAKSIIDTLKDAKKASDKDMSIVFTQALRSVGVQARVGEFKVKDGQFNKKDSSLYISEVWSKDLNKWVAIDVANNACFYKDDIPLSAIELLKSDIDTIGIKKSKNLGKYKKEISKYLYSYSIPIDNNFIGVKKSNSFINYLPEGNMPEIKGLKSYENPSLYVNSSELFEVSPYKEYSNAKSDDKATFILMKKDPSTDKDEELQFVVGAFKESSMVKEYYASIDGMEYYKVNQYFDLKLKIGENKIILSEDGKTPVREIIINYKK</sequence>
<comment type="caution">
    <text evidence="2">The sequence shown here is derived from an EMBL/GenBank/DDBJ whole genome shotgun (WGS) entry which is preliminary data.</text>
</comment>
<organism evidence="2 3">
    <name type="scientific">Clostridium algidicarnis DSM 15099</name>
    <dbReference type="NCBI Taxonomy" id="1121295"/>
    <lineage>
        <taxon>Bacteria</taxon>
        <taxon>Bacillati</taxon>
        <taxon>Bacillota</taxon>
        <taxon>Clostridia</taxon>
        <taxon>Eubacteriales</taxon>
        <taxon>Clostridiaceae</taxon>
        <taxon>Clostridium</taxon>
    </lineage>
</organism>
<proteinExistence type="predicted"/>
<dbReference type="EMBL" id="PTIS01000003">
    <property type="protein sequence ID" value="PPK49056.1"/>
    <property type="molecule type" value="Genomic_DNA"/>
</dbReference>
<dbReference type="InterPro" id="IPR002931">
    <property type="entry name" value="Transglutaminase-like"/>
</dbReference>
<feature type="domain" description="Transglutaminase-like" evidence="1">
    <location>
        <begin position="73"/>
        <end position="177"/>
    </location>
</feature>